<dbReference type="STRING" id="1798374.A2Z33_04975"/>
<evidence type="ECO:0000313" key="11">
    <source>
        <dbReference type="Proteomes" id="UP000178448"/>
    </source>
</evidence>
<gene>
    <name evidence="10" type="ORF">A2Z33_04975</name>
</gene>
<dbReference type="NCBIfam" id="NF005298">
    <property type="entry name" value="PRK06826.1"/>
    <property type="match status" value="1"/>
</dbReference>
<dbReference type="Gene3D" id="1.10.10.1600">
    <property type="entry name" value="Bacterial DNA polymerase III alpha subunit, thumb domain"/>
    <property type="match status" value="1"/>
</dbReference>
<dbReference type="Pfam" id="PF01336">
    <property type="entry name" value="tRNA_anti-codon"/>
    <property type="match status" value="1"/>
</dbReference>
<dbReference type="SMART" id="SM00481">
    <property type="entry name" value="POLIIIAc"/>
    <property type="match status" value="1"/>
</dbReference>
<dbReference type="Pfam" id="PF14579">
    <property type="entry name" value="HHH_6"/>
    <property type="match status" value="1"/>
</dbReference>
<reference evidence="10 11" key="1">
    <citation type="journal article" date="2016" name="Nat. Commun.">
        <title>Thousands of microbial genomes shed light on interconnected biogeochemical processes in an aquifer system.</title>
        <authorList>
            <person name="Anantharaman K."/>
            <person name="Brown C.T."/>
            <person name="Hug L.A."/>
            <person name="Sharon I."/>
            <person name="Castelle C.J."/>
            <person name="Probst A.J."/>
            <person name="Thomas B.C."/>
            <person name="Singh A."/>
            <person name="Wilkins M.J."/>
            <person name="Karaoz U."/>
            <person name="Brodie E.L."/>
            <person name="Williams K.H."/>
            <person name="Hubbard S.S."/>
            <person name="Banfield J.F."/>
        </authorList>
    </citation>
    <scope>NUCLEOTIDE SEQUENCE [LARGE SCALE GENOMIC DNA]</scope>
</reference>
<dbReference type="GO" id="GO:0003676">
    <property type="term" value="F:nucleic acid binding"/>
    <property type="evidence" value="ECO:0007669"/>
    <property type="project" value="InterPro"/>
</dbReference>
<evidence type="ECO:0000256" key="5">
    <source>
        <dbReference type="ARBA" id="ARBA00022695"/>
    </source>
</evidence>
<dbReference type="CDD" id="cd12113">
    <property type="entry name" value="PHP_PolIIIA_DnaE3"/>
    <property type="match status" value="1"/>
</dbReference>
<dbReference type="InterPro" id="IPR040982">
    <property type="entry name" value="DNA_pol3_finger"/>
</dbReference>
<dbReference type="InterPro" id="IPR004013">
    <property type="entry name" value="PHP_dom"/>
</dbReference>
<dbReference type="GO" id="GO:0003887">
    <property type="term" value="F:DNA-directed DNA polymerase activity"/>
    <property type="evidence" value="ECO:0007669"/>
    <property type="project" value="UniProtKB-KW"/>
</dbReference>
<evidence type="ECO:0000313" key="10">
    <source>
        <dbReference type="EMBL" id="OGG02448.1"/>
    </source>
</evidence>
<proteinExistence type="predicted"/>
<keyword evidence="6" id="KW-0235">DNA replication</keyword>
<keyword evidence="4" id="KW-0808">Transferase</keyword>
<dbReference type="InterPro" id="IPR016195">
    <property type="entry name" value="Pol/histidinol_Pase-like"/>
</dbReference>
<dbReference type="InterPro" id="IPR041931">
    <property type="entry name" value="DNA_pol3_alpha_thumb_dom"/>
</dbReference>
<dbReference type="NCBIfam" id="NF004226">
    <property type="entry name" value="PRK05673.1"/>
    <property type="match status" value="1"/>
</dbReference>
<comment type="subcellular location">
    <subcellularLocation>
        <location evidence="1">Cytoplasm</location>
    </subcellularLocation>
</comment>
<dbReference type="Pfam" id="PF02811">
    <property type="entry name" value="PHP"/>
    <property type="match status" value="1"/>
</dbReference>
<accession>A0A1F5YQG0</accession>
<dbReference type="PANTHER" id="PTHR32294:SF0">
    <property type="entry name" value="DNA POLYMERASE III SUBUNIT ALPHA"/>
    <property type="match status" value="1"/>
</dbReference>
<dbReference type="NCBIfam" id="TIGR00594">
    <property type="entry name" value="polc"/>
    <property type="match status" value="1"/>
</dbReference>
<dbReference type="Pfam" id="PF17657">
    <property type="entry name" value="DNA_pol3_finger"/>
    <property type="match status" value="1"/>
</dbReference>
<evidence type="ECO:0000256" key="3">
    <source>
        <dbReference type="ARBA" id="ARBA00019114"/>
    </source>
</evidence>
<dbReference type="InterPro" id="IPR012340">
    <property type="entry name" value="NA-bd_OB-fold"/>
</dbReference>
<dbReference type="Pfam" id="PF07733">
    <property type="entry name" value="DNA_pol3_alpha"/>
    <property type="match status" value="1"/>
</dbReference>
<dbReference type="GO" id="GO:0005737">
    <property type="term" value="C:cytoplasm"/>
    <property type="evidence" value="ECO:0007669"/>
    <property type="project" value="UniProtKB-SubCell"/>
</dbReference>
<evidence type="ECO:0000256" key="7">
    <source>
        <dbReference type="ARBA" id="ARBA00022932"/>
    </source>
</evidence>
<dbReference type="InterPro" id="IPR029460">
    <property type="entry name" value="DNAPol_HHH"/>
</dbReference>
<dbReference type="Proteomes" id="UP000178448">
    <property type="component" value="Unassembled WGS sequence"/>
</dbReference>
<keyword evidence="5" id="KW-0548">Nucleotidyltransferase</keyword>
<dbReference type="InterPro" id="IPR011708">
    <property type="entry name" value="DNA_pol3_alpha_NTPase_dom"/>
</dbReference>
<dbReference type="EC" id="2.7.7.7" evidence="2"/>
<keyword evidence="7" id="KW-0239">DNA-directed DNA polymerase</keyword>
<evidence type="ECO:0000256" key="8">
    <source>
        <dbReference type="ARBA" id="ARBA00049244"/>
    </source>
</evidence>
<organism evidence="10 11">
    <name type="scientific">Candidatus Gottesmanbacteria bacterium RBG_16_52_11</name>
    <dbReference type="NCBI Taxonomy" id="1798374"/>
    <lineage>
        <taxon>Bacteria</taxon>
        <taxon>Candidatus Gottesmaniibacteriota</taxon>
    </lineage>
</organism>
<name>A0A1F5YQG0_9BACT</name>
<comment type="caution">
    <text evidence="10">The sequence shown here is derived from an EMBL/GenBank/DDBJ whole genome shotgun (WGS) entry which is preliminary data.</text>
</comment>
<dbReference type="GO" id="GO:0008408">
    <property type="term" value="F:3'-5' exonuclease activity"/>
    <property type="evidence" value="ECO:0007669"/>
    <property type="project" value="InterPro"/>
</dbReference>
<dbReference type="Gene3D" id="1.10.150.870">
    <property type="match status" value="1"/>
</dbReference>
<evidence type="ECO:0000256" key="6">
    <source>
        <dbReference type="ARBA" id="ARBA00022705"/>
    </source>
</evidence>
<sequence length="1054" mass="117342">MLDGLGKLQSLIDTAKGMGMKTLALTDHGAMYGAFKFYLRATEAGIKPIIGVETYVARRSRFDKESKVDTDPFHLLLLAKNENGYRNLLKLVTLAHLEGYYYRPRIDWELLTVYHEDLIATSACLQGQVPYLLRYGKPDEAEAVARNYAELFGKDHYYIELQMHPNIPEQEETNEKLVALARRLGLPLVATNDVHYVNADDAEAQEILLCVQTQRTITEKNRPLSMLSSPDFYLKSAGDMTEMFARYPEAVANTVRIADMCDINLSVGKWILPDFPIPEGETPQSYLRTLVYERLPDRYPQLPAEVKDRVEYELDIINTKGYSTYFLIVADFVNWAKDHGIAVGPGRGSAAGSVVSYILRITGVDPLYFRLPFERFLNPYRPSPPDIDLDFADDRRDEVIAYVTERYGADRVAQICTFGTMEARGAVRDAGRALGMPYAQPDRIARLIPPGFQGSQMTIEKALTQSPELALAYKTEPETKRLLDVARKLEGVARHVSVHAAGVVIADKPLVEYTPLQRESRGEKIVTQYDMYTVGEDGVGLLKMDFLGLRNLTIMSRALQIIRSAEGEDIDLSKIPLDDAKTFAMLSKGETTGVFQLESAGMRRHIKELKPTTIFDLMAMVALFRPGPMQVIPEFIARKHNPKRIIYPDPRLKDVLDQSYGIIAYQDDVLLTAITLAGYSWGDADKLRKAVGKKIPTEMKKQKEKFVAGCIKNGLSTERAEEIFHLIEPFAGYGFNKAHAACYAIIAYQTAYLKANYQVEYMTAVLTAESRANTGPARDEKITSIISECRRMGISVLPPHINKSEVDFSIEDNRIRFGLSAVKNVGTAAIDSILEARTSGGAFRGLTDLFSRIEIAKVNRKVTESLIKSGAMDEFGNRATLLGALPGVSEQAQKRRKNASAGQTGLFDEASSGADIPADAFTVTEELPKSVLLAYEKELLGFYLTEHPLQSYASALSDQGVLPLSEVTSGRVGERILIGGIITQVKKITTKTGNNEMAFVRIEDLHGNIEIVVFPKIFAQTSAIWRPDTVVVVSGRVDEKEDRLTVLADDAKRL</sequence>
<comment type="catalytic activity">
    <reaction evidence="8">
        <text>DNA(n) + a 2'-deoxyribonucleoside 5'-triphosphate = DNA(n+1) + diphosphate</text>
        <dbReference type="Rhea" id="RHEA:22508"/>
        <dbReference type="Rhea" id="RHEA-COMP:17339"/>
        <dbReference type="Rhea" id="RHEA-COMP:17340"/>
        <dbReference type="ChEBI" id="CHEBI:33019"/>
        <dbReference type="ChEBI" id="CHEBI:61560"/>
        <dbReference type="ChEBI" id="CHEBI:173112"/>
        <dbReference type="EC" id="2.7.7.7"/>
    </reaction>
</comment>
<evidence type="ECO:0000256" key="4">
    <source>
        <dbReference type="ARBA" id="ARBA00022679"/>
    </source>
</evidence>
<dbReference type="GO" id="GO:0006260">
    <property type="term" value="P:DNA replication"/>
    <property type="evidence" value="ECO:0007669"/>
    <property type="project" value="UniProtKB-KW"/>
</dbReference>
<evidence type="ECO:0000256" key="2">
    <source>
        <dbReference type="ARBA" id="ARBA00012417"/>
    </source>
</evidence>
<dbReference type="PANTHER" id="PTHR32294">
    <property type="entry name" value="DNA POLYMERASE III SUBUNIT ALPHA"/>
    <property type="match status" value="1"/>
</dbReference>
<protein>
    <recommendedName>
        <fullName evidence="3">DNA polymerase III subunit alpha</fullName>
        <ecNumber evidence="2">2.7.7.7</ecNumber>
    </recommendedName>
</protein>
<dbReference type="InterPro" id="IPR003141">
    <property type="entry name" value="Pol/His_phosphatase_N"/>
</dbReference>
<dbReference type="InterPro" id="IPR004805">
    <property type="entry name" value="DnaE2/DnaE/PolC"/>
</dbReference>
<feature type="domain" description="Polymerase/histidinol phosphatase N-terminal" evidence="9">
    <location>
        <begin position="1"/>
        <end position="58"/>
    </location>
</feature>
<dbReference type="EMBL" id="MFJD01000008">
    <property type="protein sequence ID" value="OGG02448.1"/>
    <property type="molecule type" value="Genomic_DNA"/>
</dbReference>
<evidence type="ECO:0000259" key="9">
    <source>
        <dbReference type="SMART" id="SM00481"/>
    </source>
</evidence>
<dbReference type="AlphaFoldDB" id="A0A1F5YQG0"/>
<dbReference type="InterPro" id="IPR004365">
    <property type="entry name" value="NA-bd_OB_tRNA"/>
</dbReference>
<dbReference type="SUPFAM" id="SSF89550">
    <property type="entry name" value="PHP domain-like"/>
    <property type="match status" value="1"/>
</dbReference>
<evidence type="ECO:0000256" key="1">
    <source>
        <dbReference type="ARBA" id="ARBA00004496"/>
    </source>
</evidence>
<dbReference type="Gene3D" id="2.40.50.140">
    <property type="entry name" value="Nucleic acid-binding proteins"/>
    <property type="match status" value="1"/>
</dbReference>
<dbReference type="CDD" id="cd04485">
    <property type="entry name" value="DnaE_OBF"/>
    <property type="match status" value="1"/>
</dbReference>
<dbReference type="Gene3D" id="3.20.20.140">
    <property type="entry name" value="Metal-dependent hydrolases"/>
    <property type="match status" value="1"/>
</dbReference>